<proteinExistence type="predicted"/>
<organism evidence="1 2">
    <name type="scientific">Paramecium sonneborni</name>
    <dbReference type="NCBI Taxonomy" id="65129"/>
    <lineage>
        <taxon>Eukaryota</taxon>
        <taxon>Sar</taxon>
        <taxon>Alveolata</taxon>
        <taxon>Ciliophora</taxon>
        <taxon>Intramacronucleata</taxon>
        <taxon>Oligohymenophorea</taxon>
        <taxon>Peniculida</taxon>
        <taxon>Parameciidae</taxon>
        <taxon>Paramecium</taxon>
    </lineage>
</organism>
<keyword evidence="2" id="KW-1185">Reference proteome</keyword>
<sequence>MYIYKNSTQKLKLQQNKRAQQINDYNDNTCKNIVNNKQQKKEFNINTTKNEKLKNNQHSCGVSKTNPYYSPQSLMKEEQIGGKSKISHNLQVYPQFILKKHINGIVIPTDRQNRFLKWLRIRNQDKYNKNKQLVQKIIIQNEKQYFGQYNQIIDKNKKLIYPNKKLIINFLFKTHIDKLKLNKHIFNQLQSLFTSINLII</sequence>
<evidence type="ECO:0000313" key="1">
    <source>
        <dbReference type="EMBL" id="CAD8129763.1"/>
    </source>
</evidence>
<dbReference type="EMBL" id="CAJJDN010000243">
    <property type="protein sequence ID" value="CAD8129763.1"/>
    <property type="molecule type" value="Genomic_DNA"/>
</dbReference>
<dbReference type="Proteomes" id="UP000692954">
    <property type="component" value="Unassembled WGS sequence"/>
</dbReference>
<comment type="caution">
    <text evidence="1">The sequence shown here is derived from an EMBL/GenBank/DDBJ whole genome shotgun (WGS) entry which is preliminary data.</text>
</comment>
<accession>A0A8S1RQZ6</accession>
<name>A0A8S1RQZ6_9CILI</name>
<protein>
    <submittedName>
        <fullName evidence="1">Uncharacterized protein</fullName>
    </submittedName>
</protein>
<reference evidence="1" key="1">
    <citation type="submission" date="2021-01" db="EMBL/GenBank/DDBJ databases">
        <authorList>
            <consortium name="Genoscope - CEA"/>
            <person name="William W."/>
        </authorList>
    </citation>
    <scope>NUCLEOTIDE SEQUENCE</scope>
</reference>
<gene>
    <name evidence="1" type="ORF">PSON_ATCC_30995.1.T2430014</name>
</gene>
<dbReference type="AlphaFoldDB" id="A0A8S1RQZ6"/>
<evidence type="ECO:0000313" key="2">
    <source>
        <dbReference type="Proteomes" id="UP000692954"/>
    </source>
</evidence>